<dbReference type="InterPro" id="IPR020023">
    <property type="entry name" value="PseG"/>
</dbReference>
<feature type="active site" description="Proton acceptor" evidence="1">
    <location>
        <position position="17"/>
    </location>
</feature>
<dbReference type="AlphaFoldDB" id="A0AAX3VVB9"/>
<reference evidence="5" key="1">
    <citation type="submission" date="2023-05" db="EMBL/GenBank/DDBJ databases">
        <title>Aeromonas salmonicida 57, complete genome.</title>
        <authorList>
            <person name="Shao L."/>
        </authorList>
    </citation>
    <scope>NUCLEOTIDE SEQUENCE</scope>
    <source>
        <strain evidence="5">57</strain>
    </source>
</reference>
<dbReference type="GO" id="GO:0016747">
    <property type="term" value="F:acyltransferase activity, transferring groups other than amino-acyl groups"/>
    <property type="evidence" value="ECO:0007669"/>
    <property type="project" value="InterPro"/>
</dbReference>
<sequence length="498" mass="56922">MRLLFRCDASTTIGAGHLMRCLSIADLAASQGDECHFLCADLPGFDGAQIMARQHGLTRLPAQPDWRSFYRTIMGWGGSDWLVVDHYQLDRCWERPLAALFPQQLVIDDLADRPHEATRLLDITPYRQLADYRESQFEQVPLLGPSYAPLRPEFAKLRPAALARRASNRTIRRLLLSLGAMDSDNQLSRILPLIDQLPIPALEIDLVLTSRAPHIETLQEVMAKSRHQVKLHLDANNMAELMLHADLAIGAGGTSCWERAALALPTLLFTLADNQLENARRLAQENAVIWLGDLRTLDNEQLLQQLSDHWPTQEALQQLGKISAALCDGMGAQRLLQELTPLRHTYWLQPITIEDTEWMWHWQQDAVTRRYSRNPKNPLLCEHQAWLHSALQHPQRWLFKMMSATGPCAVVRLDEASELEGYNEVSIYVDPQQHQQGHGKRALNLLHQLLPWFTFHAYISPENRSSMALFQSVGYQNSSKQNWFYFSPKETFHASVHY</sequence>
<dbReference type="Proteomes" id="UP001239426">
    <property type="component" value="Chromosome"/>
</dbReference>
<dbReference type="InterPro" id="IPR016181">
    <property type="entry name" value="Acyl_CoA_acyltransferase"/>
</dbReference>
<dbReference type="InterPro" id="IPR000182">
    <property type="entry name" value="GNAT_dom"/>
</dbReference>
<dbReference type="Gene3D" id="3.40.50.11190">
    <property type="match status" value="1"/>
</dbReference>
<evidence type="ECO:0000259" key="3">
    <source>
        <dbReference type="Pfam" id="PF04101"/>
    </source>
</evidence>
<feature type="domain" description="N-acetyltransferase" evidence="4">
    <location>
        <begin position="348"/>
        <end position="476"/>
    </location>
</feature>
<dbReference type="InterPro" id="IPR007235">
    <property type="entry name" value="Glyco_trans_28_C"/>
</dbReference>
<accession>A0AAX3VVB9</accession>
<dbReference type="SUPFAM" id="SSF53756">
    <property type="entry name" value="UDP-Glycosyltransferase/glycogen phosphorylase"/>
    <property type="match status" value="1"/>
</dbReference>
<gene>
    <name evidence="5" type="primary">pseG</name>
    <name evidence="5" type="ORF">QLQ87_05875</name>
</gene>
<dbReference type="Pfam" id="PF13302">
    <property type="entry name" value="Acetyltransf_3"/>
    <property type="match status" value="1"/>
</dbReference>
<evidence type="ECO:0000256" key="2">
    <source>
        <dbReference type="PIRSR" id="PIRSR620023-2"/>
    </source>
</evidence>
<dbReference type="RefSeq" id="WP_282684344.1">
    <property type="nucleotide sequence ID" value="NZ_CP124841.1"/>
</dbReference>
<dbReference type="Gene3D" id="3.40.50.2000">
    <property type="entry name" value="Glycogen Phosphorylase B"/>
    <property type="match status" value="1"/>
</dbReference>
<organism evidence="5 6">
    <name type="scientific">Aeromonas salmonicida</name>
    <dbReference type="NCBI Taxonomy" id="645"/>
    <lineage>
        <taxon>Bacteria</taxon>
        <taxon>Pseudomonadati</taxon>
        <taxon>Pseudomonadota</taxon>
        <taxon>Gammaproteobacteria</taxon>
        <taxon>Aeromonadales</taxon>
        <taxon>Aeromonadaceae</taxon>
        <taxon>Aeromonas</taxon>
    </lineage>
</organism>
<dbReference type="Pfam" id="PF04101">
    <property type="entry name" value="Glyco_tran_28_C"/>
    <property type="match status" value="1"/>
</dbReference>
<dbReference type="Gene3D" id="3.40.630.30">
    <property type="match status" value="1"/>
</dbReference>
<dbReference type="GO" id="GO:0016787">
    <property type="term" value="F:hydrolase activity"/>
    <property type="evidence" value="ECO:0007669"/>
    <property type="project" value="UniProtKB-KW"/>
</dbReference>
<evidence type="ECO:0000256" key="1">
    <source>
        <dbReference type="PIRSR" id="PIRSR620023-1"/>
    </source>
</evidence>
<evidence type="ECO:0000313" key="6">
    <source>
        <dbReference type="Proteomes" id="UP001239426"/>
    </source>
</evidence>
<name>A0AAX3VVB9_AERSA</name>
<dbReference type="SUPFAM" id="SSF55729">
    <property type="entry name" value="Acyl-CoA N-acyltransferases (Nat)"/>
    <property type="match status" value="1"/>
</dbReference>
<dbReference type="EMBL" id="CP124841">
    <property type="protein sequence ID" value="WHF37875.1"/>
    <property type="molecule type" value="Genomic_DNA"/>
</dbReference>
<protein>
    <submittedName>
        <fullName evidence="5">UDP-2,4-diacetamido-2,4, 6-trideoxy-beta-L-altropyranose hydrolase</fullName>
        <ecNumber evidence="5">3.6.1.57</ecNumber>
    </submittedName>
</protein>
<keyword evidence="5" id="KW-0378">Hydrolase</keyword>
<proteinExistence type="predicted"/>
<dbReference type="NCBIfam" id="TIGR03590">
    <property type="entry name" value="PseG"/>
    <property type="match status" value="1"/>
</dbReference>
<feature type="binding site" evidence="2">
    <location>
        <position position="258"/>
    </location>
    <ligand>
        <name>substrate</name>
    </ligand>
</feature>
<dbReference type="GO" id="GO:0016758">
    <property type="term" value="F:hexosyltransferase activity"/>
    <property type="evidence" value="ECO:0007669"/>
    <property type="project" value="InterPro"/>
</dbReference>
<dbReference type="EC" id="3.6.1.57" evidence="5"/>
<evidence type="ECO:0000259" key="4">
    <source>
        <dbReference type="Pfam" id="PF13302"/>
    </source>
</evidence>
<feature type="binding site" evidence="2">
    <location>
        <position position="151"/>
    </location>
    <ligand>
        <name>substrate</name>
    </ligand>
</feature>
<evidence type="ECO:0000313" key="5">
    <source>
        <dbReference type="EMBL" id="WHF37875.1"/>
    </source>
</evidence>
<feature type="domain" description="Glycosyl transferase family 28 C-terminal" evidence="3">
    <location>
        <begin position="214"/>
        <end position="320"/>
    </location>
</feature>